<evidence type="ECO:0000313" key="2">
    <source>
        <dbReference type="EMBL" id="APB30730.1"/>
    </source>
</evidence>
<feature type="region of interest" description="Disordered" evidence="1">
    <location>
        <begin position="86"/>
        <end position="108"/>
    </location>
</feature>
<protein>
    <submittedName>
        <fullName evidence="2">Amidohydrolase</fullName>
    </submittedName>
</protein>
<reference evidence="2 3" key="1">
    <citation type="submission" date="2016-09" db="EMBL/GenBank/DDBJ databases">
        <title>Vagococcus teuberi sp. nov., isolated from the Malian artisanal sour milk fene.</title>
        <authorList>
            <person name="Wullschleger S."/>
            <person name="Seifert C."/>
            <person name="Baumgartner S."/>
            <person name="Lacroix C."/>
            <person name="Bonfoh B."/>
            <person name="Stevens M.J."/>
            <person name="Meile L."/>
        </authorList>
    </citation>
    <scope>NUCLEOTIDE SEQUENCE [LARGE SCALE GENOMIC DNA]</scope>
    <source>
        <strain evidence="2 3">DSM 21459</strain>
    </source>
</reference>
<evidence type="ECO:0000256" key="1">
    <source>
        <dbReference type="SAM" id="MobiDB-lite"/>
    </source>
</evidence>
<dbReference type="GO" id="GO:0016805">
    <property type="term" value="F:dipeptidase activity"/>
    <property type="evidence" value="ECO:0007669"/>
    <property type="project" value="TreeGrafter"/>
</dbReference>
<keyword evidence="2" id="KW-0378">Hydrolase</keyword>
<dbReference type="EMBL" id="CP017267">
    <property type="protein sequence ID" value="APB30730.1"/>
    <property type="molecule type" value="Genomic_DNA"/>
</dbReference>
<dbReference type="GO" id="GO:0046657">
    <property type="term" value="P:folic acid catabolic process"/>
    <property type="evidence" value="ECO:0007669"/>
    <property type="project" value="TreeGrafter"/>
</dbReference>
<dbReference type="PIRSF" id="PIRSF037227">
    <property type="entry name" value="Aminobenzoyl-glu_utiliz_pB"/>
    <property type="match status" value="1"/>
</dbReference>
<feature type="compositionally biased region" description="Polar residues" evidence="1">
    <location>
        <begin position="86"/>
        <end position="105"/>
    </location>
</feature>
<keyword evidence="3" id="KW-1185">Reference proteome</keyword>
<dbReference type="OrthoDB" id="9781032at2"/>
<gene>
    <name evidence="2" type="ORF">BHY08_02135</name>
</gene>
<dbReference type="PANTHER" id="PTHR30575">
    <property type="entry name" value="PEPTIDASE M20"/>
    <property type="match status" value="1"/>
</dbReference>
<sequence>MYKQIEKLITQKQHTYFQTSDKIWDIAETKFHEKESADVLINVLKEEGFSIETNIGEIDTAFVASFGNEGPVIGFLGEYDALPSMSQKAGSTQKEANPDTENTNGHGCGHNLLGTASLAAAIATKDYITEHNIPAQIKYFGCPAEEGGSGKTFMARDGAFDGLDMAICWHPGTDNAIWGVKTLANIQAAFEFKGKSAHAANAPDMGRSALDACELMNVGGNYLREHVTPEARYHYAYMDAGGVAPSVVQDHAKLLYLIRAPKGSQAKEIYDRLCKIAEGAALMTETEVTVHFDKACSNYIPNVVYSRIMGDVMMHYGGPEFDEEDQVFAKAIHDTLTEEEKQFRMIPPATPVEQKVLKENVGKVLADYVYPFNEVLTNVTLPGSSDVGDVSWIVPTVQCIVATEVQNTAMHTWQWVTNGKSGIAKKGMIQAAKIMAATAVKVLEEPEYIDQAKAELKNITDVTPYVNPIPADVKPNSLAF</sequence>
<dbReference type="SUPFAM" id="SSF53187">
    <property type="entry name" value="Zn-dependent exopeptidases"/>
    <property type="match status" value="1"/>
</dbReference>
<dbReference type="InterPro" id="IPR017145">
    <property type="entry name" value="Aminobenzoyl-glu_utiliz_pB"/>
</dbReference>
<dbReference type="InterPro" id="IPR036264">
    <property type="entry name" value="Bact_exopeptidase_dim_dom"/>
</dbReference>
<dbReference type="CDD" id="cd05673">
    <property type="entry name" value="M20_Acy1L2_AbgB"/>
    <property type="match status" value="1"/>
</dbReference>
<dbReference type="SUPFAM" id="SSF55031">
    <property type="entry name" value="Bacterial exopeptidase dimerisation domain"/>
    <property type="match status" value="1"/>
</dbReference>
<dbReference type="GO" id="GO:0005737">
    <property type="term" value="C:cytoplasm"/>
    <property type="evidence" value="ECO:0007669"/>
    <property type="project" value="TreeGrafter"/>
</dbReference>
<dbReference type="Gene3D" id="3.30.70.360">
    <property type="match status" value="1"/>
</dbReference>
<dbReference type="GO" id="GO:0071713">
    <property type="term" value="F:para-aminobenzoyl-glutamate hydrolase activity"/>
    <property type="evidence" value="ECO:0007669"/>
    <property type="project" value="TreeGrafter"/>
</dbReference>
<organism evidence="2 3">
    <name type="scientific">Vagococcus teuberi</name>
    <dbReference type="NCBI Taxonomy" id="519472"/>
    <lineage>
        <taxon>Bacteria</taxon>
        <taxon>Bacillati</taxon>
        <taxon>Bacillota</taxon>
        <taxon>Bacilli</taxon>
        <taxon>Lactobacillales</taxon>
        <taxon>Enterococcaceae</taxon>
        <taxon>Vagococcus</taxon>
    </lineage>
</organism>
<dbReference type="KEGG" id="vte:BHY08_02135"/>
<dbReference type="AlphaFoldDB" id="A0A1J0A4A3"/>
<dbReference type="Gene3D" id="3.40.630.10">
    <property type="entry name" value="Zn peptidases"/>
    <property type="match status" value="2"/>
</dbReference>
<evidence type="ECO:0000313" key="3">
    <source>
        <dbReference type="Proteomes" id="UP000191200"/>
    </source>
</evidence>
<dbReference type="FunFam" id="3.30.70.360:FF:000004">
    <property type="entry name" value="Peptidase M20 domain-containing protein 2"/>
    <property type="match status" value="1"/>
</dbReference>
<dbReference type="NCBIfam" id="TIGR01891">
    <property type="entry name" value="amidohydrolases"/>
    <property type="match status" value="1"/>
</dbReference>
<dbReference type="RefSeq" id="WP_071456300.1">
    <property type="nucleotide sequence ID" value="NZ_CP017267.1"/>
</dbReference>
<accession>A0A1J0A4A3</accession>
<dbReference type="InterPro" id="IPR017439">
    <property type="entry name" value="Amidohydrolase"/>
</dbReference>
<proteinExistence type="predicted"/>
<dbReference type="Proteomes" id="UP000191200">
    <property type="component" value="Chromosome"/>
</dbReference>
<name>A0A1J0A4A3_9ENTE</name>
<dbReference type="PANTHER" id="PTHR30575:SF0">
    <property type="entry name" value="XAA-ARG DIPEPTIDASE"/>
    <property type="match status" value="1"/>
</dbReference>
<dbReference type="InterPro" id="IPR052030">
    <property type="entry name" value="Peptidase_M20/M20A_hydrolases"/>
</dbReference>